<protein>
    <submittedName>
        <fullName evidence="1">Uncharacterized protein</fullName>
    </submittedName>
</protein>
<gene>
    <name evidence="1" type="ORF">CBP51_16380</name>
</gene>
<keyword evidence="2" id="KW-1185">Reference proteome</keyword>
<reference evidence="2" key="1">
    <citation type="submission" date="2017-05" db="EMBL/GenBank/DDBJ databases">
        <authorList>
            <person name="Barney B.M."/>
        </authorList>
    </citation>
    <scope>NUCLEOTIDE SEQUENCE [LARGE SCALE GENOMIC DNA]</scope>
    <source>
        <strain evidence="2">PSBB022</strain>
    </source>
</reference>
<dbReference type="AlphaFoldDB" id="A0A266Q4D9"/>
<proteinExistence type="predicted"/>
<dbReference type="EMBL" id="NHNI01000002">
    <property type="protein sequence ID" value="OZY84744.1"/>
    <property type="molecule type" value="Genomic_DNA"/>
</dbReference>
<name>A0A266Q4D9_9GAMM</name>
<dbReference type="RefSeq" id="WP_094985762.1">
    <property type="nucleotide sequence ID" value="NZ_NHNI01000002.1"/>
</dbReference>
<dbReference type="Proteomes" id="UP000216101">
    <property type="component" value="Unassembled WGS sequence"/>
</dbReference>
<accession>A0A266Q4D9</accession>
<dbReference type="STRING" id="1209072.GCA_000766945_02285"/>
<sequence length="61" mass="7126">MGDVIQFKKPSPFDKHKGKTLCRSGFHKWQVVKEKQFDVKQGKLVTVYKCTRCGEQKVELK</sequence>
<evidence type="ECO:0000313" key="2">
    <source>
        <dbReference type="Proteomes" id="UP000216101"/>
    </source>
</evidence>
<evidence type="ECO:0000313" key="1">
    <source>
        <dbReference type="EMBL" id="OZY84744.1"/>
    </source>
</evidence>
<comment type="caution">
    <text evidence="1">The sequence shown here is derived from an EMBL/GenBank/DDBJ whole genome shotgun (WGS) entry which is preliminary data.</text>
</comment>
<organism evidence="1 2">
    <name type="scientific">Cellvibrio mixtus</name>
    <dbReference type="NCBI Taxonomy" id="39650"/>
    <lineage>
        <taxon>Bacteria</taxon>
        <taxon>Pseudomonadati</taxon>
        <taxon>Pseudomonadota</taxon>
        <taxon>Gammaproteobacteria</taxon>
        <taxon>Cellvibrionales</taxon>
        <taxon>Cellvibrionaceae</taxon>
        <taxon>Cellvibrio</taxon>
    </lineage>
</organism>